<evidence type="ECO:0000313" key="4">
    <source>
        <dbReference type="EMBL" id="CAB4781293.1"/>
    </source>
</evidence>
<gene>
    <name evidence="3" type="ORF">UFOPK2360_00077</name>
    <name evidence="4" type="ORF">UFOPK2922_01059</name>
    <name evidence="5" type="ORF">UFOPK3306_00666</name>
</gene>
<evidence type="ECO:0000259" key="2">
    <source>
        <dbReference type="Pfam" id="PF01642"/>
    </source>
</evidence>
<dbReference type="SUPFAM" id="SSF51703">
    <property type="entry name" value="Cobalamin (vitamin B12)-dependent enzymes"/>
    <property type="match status" value="1"/>
</dbReference>
<dbReference type="GO" id="GO:0004494">
    <property type="term" value="F:methylmalonyl-CoA mutase activity"/>
    <property type="evidence" value="ECO:0007669"/>
    <property type="project" value="InterPro"/>
</dbReference>
<dbReference type="PANTHER" id="PTHR48101">
    <property type="entry name" value="METHYLMALONYL-COA MUTASE, MITOCHONDRIAL-RELATED"/>
    <property type="match status" value="1"/>
</dbReference>
<accession>A0A6J6MKZ2</accession>
<dbReference type="Gene3D" id="3.20.20.240">
    <property type="entry name" value="Methylmalonyl-CoA mutase"/>
    <property type="match status" value="1"/>
</dbReference>
<keyword evidence="1" id="KW-0413">Isomerase</keyword>
<dbReference type="GO" id="GO:0031419">
    <property type="term" value="F:cobalamin binding"/>
    <property type="evidence" value="ECO:0007669"/>
    <property type="project" value="InterPro"/>
</dbReference>
<evidence type="ECO:0000313" key="5">
    <source>
        <dbReference type="EMBL" id="CAB4865636.1"/>
    </source>
</evidence>
<protein>
    <submittedName>
        <fullName evidence="3">Unannotated protein</fullName>
    </submittedName>
</protein>
<dbReference type="PANTHER" id="PTHR48101:SF1">
    <property type="entry name" value="METHYLMALONYL-COA MUTASE, LARGE SUBUNIT"/>
    <property type="match status" value="1"/>
</dbReference>
<proteinExistence type="predicted"/>
<dbReference type="EMBL" id="CAFBLI010000039">
    <property type="protein sequence ID" value="CAB4865636.1"/>
    <property type="molecule type" value="Genomic_DNA"/>
</dbReference>
<dbReference type="NCBIfam" id="TIGR00641">
    <property type="entry name" value="acid_CoA_mut_N"/>
    <property type="match status" value="1"/>
</dbReference>
<evidence type="ECO:0000256" key="1">
    <source>
        <dbReference type="ARBA" id="ARBA00023235"/>
    </source>
</evidence>
<dbReference type="InterPro" id="IPR006098">
    <property type="entry name" value="MMCoA_mutase_a_cat"/>
</dbReference>
<feature type="domain" description="Methylmalonyl-CoA mutase alpha/beta chain catalytic" evidence="2">
    <location>
        <begin position="16"/>
        <end position="506"/>
    </location>
</feature>
<dbReference type="EMBL" id="CAEZXH010000002">
    <property type="protein sequence ID" value="CAB4674552.1"/>
    <property type="molecule type" value="Genomic_DNA"/>
</dbReference>
<evidence type="ECO:0000313" key="3">
    <source>
        <dbReference type="EMBL" id="CAB4674552.1"/>
    </source>
</evidence>
<dbReference type="AlphaFoldDB" id="A0A6J6MKZ2"/>
<dbReference type="InterPro" id="IPR016176">
    <property type="entry name" value="Cbl-dep_enz_cat"/>
</dbReference>
<name>A0A6J6MKZ2_9ZZZZ</name>
<reference evidence="3" key="1">
    <citation type="submission" date="2020-05" db="EMBL/GenBank/DDBJ databases">
        <authorList>
            <person name="Chiriac C."/>
            <person name="Salcher M."/>
            <person name="Ghai R."/>
            <person name="Kavagutti S V."/>
        </authorList>
    </citation>
    <scope>NUCLEOTIDE SEQUENCE</scope>
</reference>
<dbReference type="InterPro" id="IPR006099">
    <property type="entry name" value="MeMalonylCoA_mutase_a/b_cat"/>
</dbReference>
<dbReference type="Pfam" id="PF01642">
    <property type="entry name" value="MM_CoA_mutase"/>
    <property type="match status" value="1"/>
</dbReference>
<dbReference type="EMBL" id="CAEZZS010000052">
    <property type="protein sequence ID" value="CAB4781293.1"/>
    <property type="molecule type" value="Genomic_DNA"/>
</dbReference>
<sequence length="514" mass="56433">MRDITESGFPIKADYLNGEKAGVYPFTRGIYEQMYLQKPWTMRQYAGFGSAKESNERYLQLVAAGTGGLSVAFDLPTQMGYDSDAPQSLGEVGRVGVAIDSLVDMRELFDKIPLEKVSTSMTINAPAAILLLMYQIIAEERGISSEELQGTIQNDLLKEYISRGTYIYPPKQSLRLTTDIFEYCTKELPKWNSISVSGYHMAEAGANPVQEIAFTFANAIAYLECAKERGLPIEDVATRMSFFFVSRTTVLEEVAKFRAARQLWAQIMKERFGVTSERAMHLRFHTQTAGVQLTAQQPELNLVRVALQALAAVLGGTQSLHTNSFDEALGLPTEKAARLALRTQQVIANESDVAATVDALAGSALIESMTTEIATSAKELIARIDQMGGAVAGIEAGFQKSEIEKSAYRISQEIESGNRVVVGVNAFVEESSTYLPLEINPEIAKEQSTKLLKLRESRNQDEVTKALADLSAAAKGELNLLYPMKVALLANATLGEISDALRGEWGSYRATEVW</sequence>
<organism evidence="3">
    <name type="scientific">freshwater metagenome</name>
    <dbReference type="NCBI Taxonomy" id="449393"/>
    <lineage>
        <taxon>unclassified sequences</taxon>
        <taxon>metagenomes</taxon>
        <taxon>ecological metagenomes</taxon>
    </lineage>
</organism>